<protein>
    <submittedName>
        <fullName evidence="7">ABC-F family ATP-binding cassette domain-containing protein</fullName>
    </submittedName>
</protein>
<reference evidence="7" key="1">
    <citation type="journal article" date="2023" name="PeerJ">
        <title>Selection and evaluation of lactic acid bacteria from chicken feces in Thailand as potential probiotics.</title>
        <authorList>
            <person name="Khurajog B."/>
            <person name="Disastra Y."/>
            <person name="Lawwyne L.D."/>
            <person name="Sirichokchatchawan W."/>
            <person name="Niyomtham W."/>
            <person name="Yindee J."/>
            <person name="Hampson D.J."/>
            <person name="Prapasarakul N."/>
        </authorList>
    </citation>
    <scope>NUCLEOTIDE SEQUENCE</scope>
    <source>
        <strain evidence="7">BF9</strain>
    </source>
</reference>
<dbReference type="Pfam" id="PF00005">
    <property type="entry name" value="ABC_tran"/>
    <property type="match status" value="2"/>
</dbReference>
<dbReference type="PANTHER" id="PTHR42855">
    <property type="entry name" value="ABC TRANSPORTER ATP-BINDING SUBUNIT"/>
    <property type="match status" value="1"/>
</dbReference>
<dbReference type="InterPro" id="IPR051309">
    <property type="entry name" value="ABCF_ATPase"/>
</dbReference>
<keyword evidence="4" id="KW-0175">Coiled coil</keyword>
<evidence type="ECO:0000256" key="1">
    <source>
        <dbReference type="ARBA" id="ARBA00022737"/>
    </source>
</evidence>
<keyword evidence="3 7" id="KW-0067">ATP-binding</keyword>
<dbReference type="SMART" id="SM00382">
    <property type="entry name" value="AAA"/>
    <property type="match status" value="2"/>
</dbReference>
<dbReference type="GO" id="GO:0003677">
    <property type="term" value="F:DNA binding"/>
    <property type="evidence" value="ECO:0007669"/>
    <property type="project" value="InterPro"/>
</dbReference>
<feature type="region of interest" description="Disordered" evidence="5">
    <location>
        <begin position="536"/>
        <end position="560"/>
    </location>
</feature>
<dbReference type="EMBL" id="JAWJAV010000001">
    <property type="protein sequence ID" value="MDV2620497.1"/>
    <property type="molecule type" value="Genomic_DNA"/>
</dbReference>
<organism evidence="7 8">
    <name type="scientific">Pediococcus acidilactici</name>
    <dbReference type="NCBI Taxonomy" id="1254"/>
    <lineage>
        <taxon>Bacteria</taxon>
        <taxon>Bacillati</taxon>
        <taxon>Bacillota</taxon>
        <taxon>Bacilli</taxon>
        <taxon>Lactobacillales</taxon>
        <taxon>Lactobacillaceae</taxon>
        <taxon>Pediococcus</taxon>
        <taxon>Pediococcus acidilactici group</taxon>
    </lineage>
</organism>
<dbReference type="Gene3D" id="3.40.50.300">
    <property type="entry name" value="P-loop containing nucleotide triphosphate hydrolases"/>
    <property type="match status" value="2"/>
</dbReference>
<evidence type="ECO:0000256" key="3">
    <source>
        <dbReference type="ARBA" id="ARBA00022840"/>
    </source>
</evidence>
<dbReference type="InterPro" id="IPR003593">
    <property type="entry name" value="AAA+_ATPase"/>
</dbReference>
<dbReference type="InterPro" id="IPR032781">
    <property type="entry name" value="ABC_tran_Xtn"/>
</dbReference>
<dbReference type="GO" id="GO:0005524">
    <property type="term" value="F:ATP binding"/>
    <property type="evidence" value="ECO:0007669"/>
    <property type="project" value="UniProtKB-KW"/>
</dbReference>
<evidence type="ECO:0000313" key="8">
    <source>
        <dbReference type="Proteomes" id="UP001280897"/>
    </source>
</evidence>
<proteinExistence type="predicted"/>
<dbReference type="RefSeq" id="WP_317071892.1">
    <property type="nucleotide sequence ID" value="NZ_JAWJAV010000001.1"/>
</dbReference>
<evidence type="ECO:0000256" key="2">
    <source>
        <dbReference type="ARBA" id="ARBA00022741"/>
    </source>
</evidence>
<dbReference type="AlphaFoldDB" id="A0AAW8YE11"/>
<evidence type="ECO:0000256" key="4">
    <source>
        <dbReference type="SAM" id="Coils"/>
    </source>
</evidence>
<dbReference type="InterPro" id="IPR037118">
    <property type="entry name" value="Val-tRNA_synth_C_sf"/>
</dbReference>
<dbReference type="PANTHER" id="PTHR42855:SF1">
    <property type="entry name" value="ABC TRANSPORTER DOMAIN-CONTAINING PROTEIN"/>
    <property type="match status" value="1"/>
</dbReference>
<keyword evidence="1" id="KW-0677">Repeat</keyword>
<keyword evidence="2" id="KW-0547">Nucleotide-binding</keyword>
<name>A0AAW8YE11_PEDAC</name>
<feature type="domain" description="ABC transporter" evidence="6">
    <location>
        <begin position="321"/>
        <end position="539"/>
    </location>
</feature>
<reference evidence="7" key="2">
    <citation type="submission" date="2023-10" db="EMBL/GenBank/DDBJ databases">
        <authorList>
            <person name="Khurajog B."/>
        </authorList>
    </citation>
    <scope>NUCLEOTIDE SEQUENCE</scope>
    <source>
        <strain evidence="7">BF9</strain>
    </source>
</reference>
<feature type="compositionally biased region" description="Low complexity" evidence="5">
    <location>
        <begin position="536"/>
        <end position="553"/>
    </location>
</feature>
<evidence type="ECO:0000259" key="6">
    <source>
        <dbReference type="PROSITE" id="PS50893"/>
    </source>
</evidence>
<dbReference type="Gene3D" id="1.10.287.380">
    <property type="entry name" value="Valyl-tRNA synthetase, C-terminal domain"/>
    <property type="match status" value="1"/>
</dbReference>
<dbReference type="InterPro" id="IPR032524">
    <property type="entry name" value="ABC_tran_C"/>
</dbReference>
<accession>A0AAW8YE11</accession>
<evidence type="ECO:0000313" key="7">
    <source>
        <dbReference type="EMBL" id="MDV2620497.1"/>
    </source>
</evidence>
<gene>
    <name evidence="7" type="ORF">R0G89_01940</name>
</gene>
<dbReference type="SUPFAM" id="SSF52540">
    <property type="entry name" value="P-loop containing nucleoside triphosphate hydrolases"/>
    <property type="match status" value="2"/>
</dbReference>
<dbReference type="CDD" id="cd03221">
    <property type="entry name" value="ABCF_EF-3"/>
    <property type="match status" value="2"/>
</dbReference>
<evidence type="ECO:0000256" key="5">
    <source>
        <dbReference type="SAM" id="MobiDB-lite"/>
    </source>
</evidence>
<comment type="caution">
    <text evidence="7">The sequence shown here is derived from an EMBL/GenBank/DDBJ whole genome shotgun (WGS) entry which is preliminary data.</text>
</comment>
<sequence length="631" mass="72192">MKTLKAKNLTKTYGEKQLFQSINFTINENDRIGLIGTNGSGKTNLLNAVAGIDPADSGEFEAPNDYRIAYLKQSSEINQYETVRDFIYSGDQEVFRVIKRYEQVLAQYTDNPTSSTIFEKFTKAEDEMNRLDAWNTESNIKTILTQLHVDMLDAPINQLSGGQVKRIALAQALLEPADLLLLDEPTNHLDFDSIEWLEKYLADYKGALLLVTHDRYFLDRVTNHIWELSFGHLYEYEGNYAKYVEQKALREQQNEASQEKKYKLYKQELEWIKRGPKARGTKQQARINKFEKLDQDVHAPKEIDQDVEIGLTQQRLGKKVIEIKHLDLQVGDHPIARDFTKLIQAGDRIGITGANGAGKSSFLNAIAGKLPIQGGTIDIGETVKIGYYTQKMEPIPEDKRVINYIKEIGQEVVNRDGEKISVTSLLEQFLFPKFMHGSLIKKLSGGEKRRLYLIKVLMQQPNVLLLDEPTNDLDIATLTVLENYLEHFNGTVLTVSHDRYFLDKVSDQLLIFDGNGQIEQYTGQISDYLKQRAQTTSTSATTAKPRTEPTPVAKPKKKKKRTYAEEKEWQTIEAEIDKLEQKSKTITEQMNEYAADYGKLSELQAKLNQVSDELENKMARWEYLESFEEGE</sequence>
<dbReference type="PROSITE" id="PS50893">
    <property type="entry name" value="ABC_TRANSPORTER_2"/>
    <property type="match status" value="2"/>
</dbReference>
<dbReference type="Pfam" id="PF12848">
    <property type="entry name" value="ABC_tran_Xtn"/>
    <property type="match status" value="1"/>
</dbReference>
<feature type="coiled-coil region" evidence="4">
    <location>
        <begin position="569"/>
        <end position="620"/>
    </location>
</feature>
<dbReference type="InterPro" id="IPR003439">
    <property type="entry name" value="ABC_transporter-like_ATP-bd"/>
</dbReference>
<dbReference type="Pfam" id="PF16326">
    <property type="entry name" value="ABC_tran_CTD"/>
    <property type="match status" value="1"/>
</dbReference>
<dbReference type="Proteomes" id="UP001280897">
    <property type="component" value="Unassembled WGS sequence"/>
</dbReference>
<feature type="domain" description="ABC transporter" evidence="6">
    <location>
        <begin position="4"/>
        <end position="255"/>
    </location>
</feature>
<dbReference type="FunFam" id="3.40.50.300:FF:000011">
    <property type="entry name" value="Putative ABC transporter ATP-binding component"/>
    <property type="match status" value="1"/>
</dbReference>
<dbReference type="FunFam" id="3.40.50.300:FF:000309">
    <property type="entry name" value="ABC transporter ATP-binding protein"/>
    <property type="match status" value="1"/>
</dbReference>
<dbReference type="GO" id="GO:0016887">
    <property type="term" value="F:ATP hydrolysis activity"/>
    <property type="evidence" value="ECO:0007669"/>
    <property type="project" value="InterPro"/>
</dbReference>
<dbReference type="InterPro" id="IPR027417">
    <property type="entry name" value="P-loop_NTPase"/>
</dbReference>